<dbReference type="InterPro" id="IPR002083">
    <property type="entry name" value="MATH/TRAF_dom"/>
</dbReference>
<dbReference type="WBParaSite" id="PTRK_0001002300.1">
    <property type="protein sequence ID" value="PTRK_0001002300.1"/>
    <property type="gene ID" value="PTRK_0001002300"/>
</dbReference>
<evidence type="ECO:0000259" key="1">
    <source>
        <dbReference type="PROSITE" id="PS50097"/>
    </source>
</evidence>
<dbReference type="CDD" id="cd18186">
    <property type="entry name" value="BTB_POZ_ZBTB_KLHL-like"/>
    <property type="match status" value="1"/>
</dbReference>
<dbReference type="PANTHER" id="PTHR47022:SF1">
    <property type="entry name" value="BTB AND MATH DOMAIN-CONTAINING PROTEIN 36-RELATED"/>
    <property type="match status" value="1"/>
</dbReference>
<accession>A0A0N4ZNA8</accession>
<organism evidence="3 4">
    <name type="scientific">Parastrongyloides trichosuri</name>
    <name type="common">Possum-specific nematode worm</name>
    <dbReference type="NCBI Taxonomy" id="131310"/>
    <lineage>
        <taxon>Eukaryota</taxon>
        <taxon>Metazoa</taxon>
        <taxon>Ecdysozoa</taxon>
        <taxon>Nematoda</taxon>
        <taxon>Chromadorea</taxon>
        <taxon>Rhabditida</taxon>
        <taxon>Tylenchina</taxon>
        <taxon>Panagrolaimomorpha</taxon>
        <taxon>Strongyloidoidea</taxon>
        <taxon>Strongyloididae</taxon>
        <taxon>Parastrongyloides</taxon>
    </lineage>
</organism>
<evidence type="ECO:0000313" key="3">
    <source>
        <dbReference type="Proteomes" id="UP000038045"/>
    </source>
</evidence>
<evidence type="ECO:0000259" key="2">
    <source>
        <dbReference type="PROSITE" id="PS50144"/>
    </source>
</evidence>
<dbReference type="Pfam" id="PF00651">
    <property type="entry name" value="BTB"/>
    <property type="match status" value="1"/>
</dbReference>
<name>A0A0N4ZNA8_PARTI</name>
<dbReference type="InterPro" id="IPR008974">
    <property type="entry name" value="TRAF-like"/>
</dbReference>
<dbReference type="AlphaFoldDB" id="A0A0N4ZNA8"/>
<dbReference type="Pfam" id="PF22486">
    <property type="entry name" value="MATH_2"/>
    <property type="match status" value="1"/>
</dbReference>
<reference evidence="4" key="1">
    <citation type="submission" date="2017-02" db="UniProtKB">
        <authorList>
            <consortium name="WormBaseParasite"/>
        </authorList>
    </citation>
    <scope>IDENTIFICATION</scope>
</reference>
<keyword evidence="3" id="KW-1185">Reference proteome</keyword>
<dbReference type="PROSITE" id="PS50144">
    <property type="entry name" value="MATH"/>
    <property type="match status" value="1"/>
</dbReference>
<feature type="domain" description="MATH" evidence="2">
    <location>
        <begin position="110"/>
        <end position="240"/>
    </location>
</feature>
<dbReference type="SMART" id="SM00061">
    <property type="entry name" value="MATH"/>
    <property type="match status" value="1"/>
</dbReference>
<dbReference type="Gene3D" id="2.60.210.10">
    <property type="entry name" value="Apoptosis, Tumor Necrosis Factor Receptor Associated Protein 2, Chain A"/>
    <property type="match status" value="1"/>
</dbReference>
<dbReference type="SUPFAM" id="SSF54695">
    <property type="entry name" value="POZ domain"/>
    <property type="match status" value="1"/>
</dbReference>
<dbReference type="Gene3D" id="3.30.710.10">
    <property type="entry name" value="Potassium Channel Kv1.1, Chain A"/>
    <property type="match status" value="1"/>
</dbReference>
<sequence>MFQKSNDKSKNSRDKTEVNNIYKSIESNDIFNCKEQVYQSPYSYEDKFKNDTFKKLQNKRKNYELGLKNLNKHCLSENLTKFLKSLQKIEVNKDEWLNNYRYKKSNQLDEETIKVNISDVSHLNNDIARRSVTVMLVSLCNLPFCLFINVWDNKKGDQKEYLSLQVRCFPQSISRTWSCTSDIEIKIKSFKNKDIVKSFRHIYKHDSNEMGFWDFIKWETLIDERNGFVKDKKFTIEVNIKIINVTGIREKPLYDFTQPGNVERDIKLIIDGIDIYVNKDYLSIHSPIFERMLNSDFDESRMFQYLSNINIDDFIQLLEVIYPVNREITEENVGILLELGIKFEISYVLDQCEKFLCNSNRIPLELLLFYSDIYRLQILQSVSISKICSLQNMKEISNSEEFSILSDDLKATLFDKYVDLFKSQQL</sequence>
<dbReference type="InterPro" id="IPR000210">
    <property type="entry name" value="BTB/POZ_dom"/>
</dbReference>
<dbReference type="SUPFAM" id="SSF49599">
    <property type="entry name" value="TRAF domain-like"/>
    <property type="match status" value="1"/>
</dbReference>
<dbReference type="STRING" id="131310.A0A0N4ZNA8"/>
<proteinExistence type="predicted"/>
<dbReference type="InterPro" id="IPR011333">
    <property type="entry name" value="SKP1/BTB/POZ_sf"/>
</dbReference>
<dbReference type="SMART" id="SM00225">
    <property type="entry name" value="BTB"/>
    <property type="match status" value="1"/>
</dbReference>
<evidence type="ECO:0000313" key="4">
    <source>
        <dbReference type="WBParaSite" id="PTRK_0001002300.1"/>
    </source>
</evidence>
<dbReference type="PANTHER" id="PTHR47022">
    <property type="entry name" value="BTB AND MATH DOMAIN-CONTAINING PROTEIN 36-RELATED"/>
    <property type="match status" value="1"/>
</dbReference>
<feature type="domain" description="BTB" evidence="1">
    <location>
        <begin position="264"/>
        <end position="330"/>
    </location>
</feature>
<protein>
    <submittedName>
        <fullName evidence="4">BTB domain-containing protein</fullName>
    </submittedName>
</protein>
<dbReference type="Proteomes" id="UP000038045">
    <property type="component" value="Unplaced"/>
</dbReference>
<dbReference type="PROSITE" id="PS50097">
    <property type="entry name" value="BTB"/>
    <property type="match status" value="1"/>
</dbReference>